<feature type="domain" description="Carbohydrate kinase PfkB" evidence="7">
    <location>
        <begin position="25"/>
        <end position="289"/>
    </location>
</feature>
<dbReference type="EMBL" id="WHPD01000887">
    <property type="protein sequence ID" value="MPV87826.1"/>
    <property type="molecule type" value="Genomic_DNA"/>
</dbReference>
<dbReference type="GO" id="GO:0005524">
    <property type="term" value="F:ATP binding"/>
    <property type="evidence" value="ECO:0007669"/>
    <property type="project" value="UniProtKB-KW"/>
</dbReference>
<dbReference type="InterPro" id="IPR029056">
    <property type="entry name" value="Ribokinase-like"/>
</dbReference>
<dbReference type="RefSeq" id="WP_193314358.1">
    <property type="nucleotide sequence ID" value="NZ_BAAAOT010000002.1"/>
</dbReference>
<dbReference type="InterPro" id="IPR011611">
    <property type="entry name" value="PfkB_dom"/>
</dbReference>
<dbReference type="SUPFAM" id="SSF53613">
    <property type="entry name" value="Ribokinase-like"/>
    <property type="match status" value="1"/>
</dbReference>
<reference evidence="8 9" key="1">
    <citation type="submission" date="2019-10" db="EMBL/GenBank/DDBJ databases">
        <title>Georgenia wutianyii sp. nov. and Georgenia yuyongxinii sp. nov. isolated from plateau pika (Ochotona curzoniae) in the Qinghai-Tibet plateau of China.</title>
        <authorList>
            <person name="Tian Z."/>
        </authorList>
    </citation>
    <scope>NUCLEOTIDE SEQUENCE [LARGE SCALE GENOMIC DNA]</scope>
    <source>
        <strain evidence="8 9">JCM 15130</strain>
    </source>
</reference>
<keyword evidence="9" id="KW-1185">Reference proteome</keyword>
<comment type="caution">
    <text evidence="8">The sequence shown here is derived from an EMBL/GenBank/DDBJ whole genome shotgun (WGS) entry which is preliminary data.</text>
</comment>
<evidence type="ECO:0000256" key="6">
    <source>
        <dbReference type="PIRNR" id="PIRNR000535"/>
    </source>
</evidence>
<dbReference type="GO" id="GO:0005829">
    <property type="term" value="C:cytosol"/>
    <property type="evidence" value="ECO:0007669"/>
    <property type="project" value="TreeGrafter"/>
</dbReference>
<keyword evidence="4" id="KW-0418">Kinase</keyword>
<organism evidence="8 9">
    <name type="scientific">Georgenia ruanii</name>
    <dbReference type="NCBI Taxonomy" id="348442"/>
    <lineage>
        <taxon>Bacteria</taxon>
        <taxon>Bacillati</taxon>
        <taxon>Actinomycetota</taxon>
        <taxon>Actinomycetes</taxon>
        <taxon>Micrococcales</taxon>
        <taxon>Bogoriellaceae</taxon>
        <taxon>Georgenia</taxon>
    </lineage>
</organism>
<protein>
    <recommendedName>
        <fullName evidence="7">Carbohydrate kinase PfkB domain-containing protein</fullName>
    </recommendedName>
</protein>
<name>A0A7J9UT82_9MICO</name>
<dbReference type="Pfam" id="PF00294">
    <property type="entry name" value="PfkB"/>
    <property type="match status" value="1"/>
</dbReference>
<dbReference type="Gene3D" id="3.40.1190.20">
    <property type="match status" value="1"/>
</dbReference>
<dbReference type="PANTHER" id="PTHR46566:SF5">
    <property type="entry name" value="1-PHOSPHOFRUCTOKINASE"/>
    <property type="match status" value="1"/>
</dbReference>
<gene>
    <name evidence="8" type="ORF">GB882_04050</name>
</gene>
<evidence type="ECO:0000256" key="2">
    <source>
        <dbReference type="ARBA" id="ARBA00022679"/>
    </source>
</evidence>
<evidence type="ECO:0000313" key="9">
    <source>
        <dbReference type="Proteomes" id="UP000429644"/>
    </source>
</evidence>
<evidence type="ECO:0000256" key="5">
    <source>
        <dbReference type="ARBA" id="ARBA00022840"/>
    </source>
</evidence>
<proteinExistence type="inferred from homology"/>
<dbReference type="GO" id="GO:0008443">
    <property type="term" value="F:phosphofructokinase activity"/>
    <property type="evidence" value="ECO:0007669"/>
    <property type="project" value="TreeGrafter"/>
</dbReference>
<evidence type="ECO:0000259" key="7">
    <source>
        <dbReference type="Pfam" id="PF00294"/>
    </source>
</evidence>
<dbReference type="InterPro" id="IPR017583">
    <property type="entry name" value="Tagatose/fructose_Pkinase"/>
</dbReference>
<dbReference type="PANTHER" id="PTHR46566">
    <property type="entry name" value="1-PHOSPHOFRUCTOKINASE-RELATED"/>
    <property type="match status" value="1"/>
</dbReference>
<evidence type="ECO:0000256" key="1">
    <source>
        <dbReference type="ARBA" id="ARBA00010688"/>
    </source>
</evidence>
<evidence type="ECO:0000256" key="4">
    <source>
        <dbReference type="ARBA" id="ARBA00022777"/>
    </source>
</evidence>
<dbReference type="Proteomes" id="UP000429644">
    <property type="component" value="Unassembled WGS sequence"/>
</dbReference>
<evidence type="ECO:0000313" key="8">
    <source>
        <dbReference type="EMBL" id="MPV87826.1"/>
    </source>
</evidence>
<comment type="similarity">
    <text evidence="1">Belongs to the carbohydrate kinase PfkB family.</text>
</comment>
<keyword evidence="5" id="KW-0067">ATP-binding</keyword>
<keyword evidence="3" id="KW-0547">Nucleotide-binding</keyword>
<dbReference type="PIRSF" id="PIRSF000535">
    <property type="entry name" value="1PFK/6PFK/LacC"/>
    <property type="match status" value="1"/>
</dbReference>
<evidence type="ECO:0000256" key="3">
    <source>
        <dbReference type="ARBA" id="ARBA00022741"/>
    </source>
</evidence>
<sequence>MISAVALSPALDVTYVVSELHGIQRPLAVRRVGGGKSLNAARAAARLGADVLALAVLGGGTGQVVREAATADGVVVEAFDGGALTRTCISISSAATGELTEIYETAVPVAAETFDAVLERLADVARERPGWWLVSGSSPQSLGDDALTRVAATVRAAGARLAVDSHGRALAAVVRDAAPDLVKVNRAEAVELTGLPVDAPLTDLVDAVGRRTGGLVVVTDGTAGATAGDGRSRVHVRLEGHVGLFPVGSGDSFLGGLLVGLEETGSLGEALRLAAAAAAANAQVPGAAVLDPELAREWAARVALG</sequence>
<keyword evidence="2 6" id="KW-0808">Transferase</keyword>
<accession>A0A7J9UT82</accession>
<dbReference type="AlphaFoldDB" id="A0A7J9UT82"/>